<evidence type="ECO:0000313" key="21">
    <source>
        <dbReference type="Proteomes" id="UP000230886"/>
    </source>
</evidence>
<organism evidence="20 21">
    <name type="scientific">Rhodococcus qingshengii</name>
    <dbReference type="NCBI Taxonomy" id="334542"/>
    <lineage>
        <taxon>Bacteria</taxon>
        <taxon>Bacillati</taxon>
        <taxon>Actinomycetota</taxon>
        <taxon>Actinomycetes</taxon>
        <taxon>Mycobacteriales</taxon>
        <taxon>Nocardiaceae</taxon>
        <taxon>Rhodococcus</taxon>
        <taxon>Rhodococcus erythropolis group</taxon>
    </lineage>
</organism>
<keyword evidence="1 15" id="KW-0540">Nuclease</keyword>
<evidence type="ECO:0000256" key="5">
    <source>
        <dbReference type="ARBA" id="ARBA00022801"/>
    </source>
</evidence>
<keyword evidence="12 15" id="KW-0413">Isomerase</keyword>
<evidence type="ECO:0000256" key="2">
    <source>
        <dbReference type="ARBA" id="ARBA00022723"/>
    </source>
</evidence>
<evidence type="ECO:0000259" key="18">
    <source>
        <dbReference type="PROSITE" id="PS51198"/>
    </source>
</evidence>
<evidence type="ECO:0000256" key="9">
    <source>
        <dbReference type="ARBA" id="ARBA00022842"/>
    </source>
</evidence>
<name>A0A2A5JGJ0_RHOSG</name>
<keyword evidence="10 15" id="KW-0238">DNA-binding</keyword>
<feature type="region of interest" description="Nuclease activity, interacts with RecD and RecA" evidence="15">
    <location>
        <begin position="786"/>
        <end position="1105"/>
    </location>
</feature>
<feature type="compositionally biased region" description="Low complexity" evidence="17">
    <location>
        <begin position="798"/>
        <end position="808"/>
    </location>
</feature>
<dbReference type="GO" id="GO:0000287">
    <property type="term" value="F:magnesium ion binding"/>
    <property type="evidence" value="ECO:0007669"/>
    <property type="project" value="UniProtKB-UniRule"/>
</dbReference>
<reference evidence="20 21" key="1">
    <citation type="submission" date="2017-07" db="EMBL/GenBank/DDBJ databases">
        <title>Draft sequence of Rhodococcus enclensis 23b-28.</title>
        <authorList>
            <person name="Besaury L."/>
            <person name="Sancelme M."/>
            <person name="Amato P."/>
            <person name="Lallement A."/>
            <person name="Delort A.-M."/>
        </authorList>
    </citation>
    <scope>NUCLEOTIDE SEQUENCE [LARGE SCALE GENOMIC DNA]</scope>
    <source>
        <strain evidence="20 21">23b-28</strain>
    </source>
</reference>
<dbReference type="GO" id="GO:0016887">
    <property type="term" value="F:ATP hydrolysis activity"/>
    <property type="evidence" value="ECO:0007669"/>
    <property type="project" value="RHEA"/>
</dbReference>
<evidence type="ECO:0000256" key="13">
    <source>
        <dbReference type="ARBA" id="ARBA00034617"/>
    </source>
</evidence>
<feature type="binding site" evidence="15">
    <location>
        <position position="980"/>
    </location>
    <ligand>
        <name>Mg(2+)</name>
        <dbReference type="ChEBI" id="CHEBI:18420"/>
    </ligand>
</feature>
<evidence type="ECO:0000259" key="19">
    <source>
        <dbReference type="PROSITE" id="PS51217"/>
    </source>
</evidence>
<dbReference type="EMBL" id="NOVD01000002">
    <property type="protein sequence ID" value="PCK28710.1"/>
    <property type="molecule type" value="Genomic_DNA"/>
</dbReference>
<dbReference type="PROSITE" id="PS51198">
    <property type="entry name" value="UVRD_HELICASE_ATP_BIND"/>
    <property type="match status" value="1"/>
</dbReference>
<evidence type="ECO:0000256" key="4">
    <source>
        <dbReference type="ARBA" id="ARBA00022763"/>
    </source>
</evidence>
<dbReference type="InterPro" id="IPR000212">
    <property type="entry name" value="DNA_helicase_UvrD/REP"/>
</dbReference>
<evidence type="ECO:0000256" key="11">
    <source>
        <dbReference type="ARBA" id="ARBA00023204"/>
    </source>
</evidence>
<keyword evidence="3 15" id="KW-0547">Nucleotide-binding</keyword>
<evidence type="ECO:0000256" key="16">
    <source>
        <dbReference type="PROSITE-ProRule" id="PRU00560"/>
    </source>
</evidence>
<keyword evidence="8 15" id="KW-0067">ATP-binding</keyword>
<dbReference type="Gene3D" id="3.40.50.300">
    <property type="entry name" value="P-loop containing nucleotide triphosphate hydrolases"/>
    <property type="match status" value="3"/>
</dbReference>
<feature type="region of interest" description="DNA-binding and helicase activity, interacts with RecC" evidence="15">
    <location>
        <begin position="1"/>
        <end position="765"/>
    </location>
</feature>
<comment type="caution">
    <text evidence="20">The sequence shown here is derived from an EMBL/GenBank/DDBJ whole genome shotgun (WGS) entry which is preliminary data.</text>
</comment>
<dbReference type="GO" id="GO:0000724">
    <property type="term" value="P:double-strand break repair via homologous recombination"/>
    <property type="evidence" value="ECO:0007669"/>
    <property type="project" value="UniProtKB-UniRule"/>
</dbReference>
<feature type="domain" description="UvrD-like helicase ATP-binding" evidence="18">
    <location>
        <begin position="1"/>
        <end position="327"/>
    </location>
</feature>
<keyword evidence="6 15" id="KW-0347">Helicase</keyword>
<sequence length="1105" mass="119740">MDFDLLGPLPTGTTVLEASAGTGKTYAIVGLATRCVAEGLADISQVLLVTFSRAATQELRERARERFAGVSAALVDPEAARRSDDDLVAYLATADDEEIGVRRRRLLRALAEFDAGTITTTHSFCQRMLDGLGIAGEREPDTTFVESVDDLISEVVSDLYLSRYSRTDSSPPFSTKDALAIARSAVGDGQAILEPDGEEETAPGQRVLFAAAARLEVERRKRTKGIRDFNDLLTLLHGVLTDPEYGPVACRRVREKFKVVLIDEFQDTDPLQWDILRLAFHGHTTLVLVGDPKQAIYAFRGAEVLSYLDAVDQADAHQELTTNWRSDPGLLAALEHLYGGAALGNEGIVAHSVEASHKKSRLFGPVPMRVRHLPRTGAGPLNRSGFPAVGRLRSRVADDVAADVVALLGGDARLAVDGDPRPVEPGDVAVLVRTHKHVAMIRDALDAVGVPSVLTGGSSVFATPSATQWLWLLQAIEQPHRSDRVRLTALSPIFGRTSEELDKDGDNVVAELAGQLRSYSGLFARVGFAAVFERISAETNLEKRVLAAPSGERDFTDLRHVAQLLGRVATEEAFGLSALVRWLSDRIKDPTSGSATDRSRRLDSDAAAVQIATVHATKGLEFPIVYVPFSWESVGGFNSPTQLLHDPEGRRILDVGGQEGPGYNARKTVAEAEEAGEELRLLYVALTRAQCQLVLWWAPSYGTSRSPLHRLMLGRTPGIAEPARVVKVLDDGTTAARLATWPAAASDVISVEPVGPHPPSPVHWSRAAADVTELAAARFDRDLDTLWRRTSYSALTAGAHHAVTTTGSEVEDPEKDDEPEDSVDLGSITPSPLEAFPSPMNGLPAGAAFGTLVHEVLEVVDTAVADLRAELGRRCAEAVSVRAAEVDSEALADALYLVMQTPLGFGTLATIAPKDRLPELDFELPLAGGDDPVSMSVTLRGVSELLRRHLSSDDILASYADYLDRVETSPMRGFLTGSIDAVLRIPGPSFVIVDYKTNRIGRGDLTAANYTRELMATEMMRSHYPLQALLYSVALHRYLRWRLPDYDPHRHLGGAQYQFVRGMLGPDSPPECGVFEWKPPAQLTVELSDLLAGLDASHTVGEKIR</sequence>
<comment type="function">
    <text evidence="15">A helicase/nuclease that prepares dsDNA breaks (DSB) for recombinational DNA repair. Binds to DSBs and unwinds DNA via a highly rapid and processive ATP-dependent bidirectional helicase activity. Unwinds dsDNA until it encounters a Chi (crossover hotspot instigator) sequence from the 3' direction. Cuts ssDNA a few nucleotides 3' to the Chi site. The properties and activities of the enzyme are changed at Chi. The Chi-altered holoenzyme produces a long 3'-ssDNA overhang and facilitates RecA-binding to the ssDNA for homologous DNA recombination and repair. Holoenzyme degrades any linearized DNA that is unable to undergo homologous recombination. In the holoenzyme this subunit contributes ATPase, 3'-5' helicase, exonuclease activity and loads RecA onto ssDNA.</text>
</comment>
<dbReference type="InterPro" id="IPR011335">
    <property type="entry name" value="Restrct_endonuc-II-like"/>
</dbReference>
<evidence type="ECO:0000256" key="10">
    <source>
        <dbReference type="ARBA" id="ARBA00023125"/>
    </source>
</evidence>
<evidence type="ECO:0000256" key="17">
    <source>
        <dbReference type="SAM" id="MobiDB-lite"/>
    </source>
</evidence>
<dbReference type="InterPro" id="IPR011604">
    <property type="entry name" value="PDDEXK-like_dom_sf"/>
</dbReference>
<proteinExistence type="inferred from homology"/>
<dbReference type="SUPFAM" id="SSF52540">
    <property type="entry name" value="P-loop containing nucleoside triphosphate hydrolases"/>
    <property type="match status" value="1"/>
</dbReference>
<dbReference type="SUPFAM" id="SSF52980">
    <property type="entry name" value="Restriction endonuclease-like"/>
    <property type="match status" value="1"/>
</dbReference>
<feature type="binding site" evidence="15">
    <location>
        <position position="994"/>
    </location>
    <ligand>
        <name>Mg(2+)</name>
        <dbReference type="ChEBI" id="CHEBI:18420"/>
    </ligand>
</feature>
<dbReference type="GO" id="GO:0009338">
    <property type="term" value="C:exodeoxyribonuclease V complex"/>
    <property type="evidence" value="ECO:0007669"/>
    <property type="project" value="TreeGrafter"/>
</dbReference>
<comment type="catalytic activity">
    <reaction evidence="13 15">
        <text>Couples ATP hydrolysis with the unwinding of duplex DNA by translocating in the 3'-5' direction.</text>
        <dbReference type="EC" id="5.6.2.4"/>
    </reaction>
</comment>
<evidence type="ECO:0000256" key="14">
    <source>
        <dbReference type="ARBA" id="ARBA00048988"/>
    </source>
</evidence>
<gene>
    <name evidence="15" type="primary">recB</name>
    <name evidence="20" type="ORF">CHR55_05220</name>
</gene>
<comment type="cofactor">
    <cofactor evidence="15">
        <name>Mg(2+)</name>
        <dbReference type="ChEBI" id="CHEBI:18420"/>
    </cofactor>
    <text evidence="15">Binds 1 Mg(2+) ion per subunit.</text>
</comment>
<evidence type="ECO:0000256" key="7">
    <source>
        <dbReference type="ARBA" id="ARBA00022839"/>
    </source>
</evidence>
<dbReference type="AlphaFoldDB" id="A0A2A5JGJ0"/>
<protein>
    <recommendedName>
        <fullName evidence="15">RecBCD enzyme subunit RecB</fullName>
        <ecNumber evidence="15">3.1.11.5</ecNumber>
        <ecNumber evidence="15">5.6.2.4</ecNumber>
    </recommendedName>
    <alternativeName>
        <fullName evidence="15">DNA 3'-5' helicase subunit RecB</fullName>
    </alternativeName>
    <alternativeName>
        <fullName evidence="15">Exonuclease V subunit RecB</fullName>
        <shortName evidence="15">ExoV subunit RecB</shortName>
    </alternativeName>
    <alternativeName>
        <fullName evidence="15">Helicase/nuclease RecBCD subunit RecB</fullName>
    </alternativeName>
</protein>
<evidence type="ECO:0000256" key="6">
    <source>
        <dbReference type="ARBA" id="ARBA00022806"/>
    </source>
</evidence>
<comment type="domain">
    <text evidence="15">The C-terminal domain has nuclease activity and interacts with RecD. It interacts with RecA, facilitating its loading onto ssDNA.</text>
</comment>
<dbReference type="PANTHER" id="PTHR11070">
    <property type="entry name" value="UVRD / RECB / PCRA DNA HELICASE FAMILY MEMBER"/>
    <property type="match status" value="1"/>
</dbReference>
<evidence type="ECO:0000256" key="1">
    <source>
        <dbReference type="ARBA" id="ARBA00022722"/>
    </source>
</evidence>
<keyword evidence="4 15" id="KW-0227">DNA damage</keyword>
<dbReference type="GO" id="GO:0003677">
    <property type="term" value="F:DNA binding"/>
    <property type="evidence" value="ECO:0007669"/>
    <property type="project" value="UniProtKB-UniRule"/>
</dbReference>
<dbReference type="Pfam" id="PF00580">
    <property type="entry name" value="UvrD-helicase"/>
    <property type="match status" value="1"/>
</dbReference>
<dbReference type="EC" id="5.6.2.4" evidence="15"/>
<keyword evidence="2 15" id="KW-0479">Metal-binding</keyword>
<evidence type="ECO:0000256" key="3">
    <source>
        <dbReference type="ARBA" id="ARBA00022741"/>
    </source>
</evidence>
<dbReference type="InterPro" id="IPR027417">
    <property type="entry name" value="P-loop_NTPase"/>
</dbReference>
<dbReference type="GO" id="GO:0043138">
    <property type="term" value="F:3'-5' DNA helicase activity"/>
    <property type="evidence" value="ECO:0007669"/>
    <property type="project" value="UniProtKB-UniRule"/>
</dbReference>
<dbReference type="InterPro" id="IPR038726">
    <property type="entry name" value="PDDEXK_AddAB-type"/>
</dbReference>
<keyword evidence="9 15" id="KW-0460">Magnesium</keyword>
<feature type="compositionally biased region" description="Acidic residues" evidence="17">
    <location>
        <begin position="809"/>
        <end position="823"/>
    </location>
</feature>
<evidence type="ECO:0000256" key="15">
    <source>
        <dbReference type="HAMAP-Rule" id="MF_01485"/>
    </source>
</evidence>
<dbReference type="Pfam" id="PF12705">
    <property type="entry name" value="PDDEXK_1"/>
    <property type="match status" value="1"/>
</dbReference>
<comment type="catalytic activity">
    <reaction evidence="14 15">
        <text>ATP + H2O = ADP + phosphate + H(+)</text>
        <dbReference type="Rhea" id="RHEA:13065"/>
        <dbReference type="ChEBI" id="CHEBI:15377"/>
        <dbReference type="ChEBI" id="CHEBI:15378"/>
        <dbReference type="ChEBI" id="CHEBI:30616"/>
        <dbReference type="ChEBI" id="CHEBI:43474"/>
        <dbReference type="ChEBI" id="CHEBI:456216"/>
        <dbReference type="EC" id="5.6.2.4"/>
    </reaction>
</comment>
<dbReference type="InterPro" id="IPR014016">
    <property type="entry name" value="UvrD-like_ATP-bd"/>
</dbReference>
<dbReference type="Pfam" id="PF13361">
    <property type="entry name" value="UvrD_C"/>
    <property type="match status" value="1"/>
</dbReference>
<dbReference type="CDD" id="cd22352">
    <property type="entry name" value="RecB_C-like"/>
    <property type="match status" value="1"/>
</dbReference>
<dbReference type="GO" id="GO:0005524">
    <property type="term" value="F:ATP binding"/>
    <property type="evidence" value="ECO:0007669"/>
    <property type="project" value="UniProtKB-UniRule"/>
</dbReference>
<evidence type="ECO:0000256" key="8">
    <source>
        <dbReference type="ARBA" id="ARBA00022840"/>
    </source>
</evidence>
<feature type="active site" description="For nuclease activity" evidence="15">
    <location>
        <position position="994"/>
    </location>
</feature>
<feature type="domain" description="UvrD-like helicase C-terminal" evidence="19">
    <location>
        <begin position="350"/>
        <end position="619"/>
    </location>
</feature>
<dbReference type="Gene3D" id="3.90.320.10">
    <property type="match status" value="1"/>
</dbReference>
<dbReference type="GO" id="GO:0008854">
    <property type="term" value="F:exodeoxyribonuclease V activity"/>
    <property type="evidence" value="ECO:0007669"/>
    <property type="project" value="UniProtKB-EC"/>
</dbReference>
<evidence type="ECO:0000256" key="12">
    <source>
        <dbReference type="ARBA" id="ARBA00023235"/>
    </source>
</evidence>
<comment type="similarity">
    <text evidence="15">Belongs to the helicase family. UvrD subfamily.</text>
</comment>
<dbReference type="InterPro" id="IPR004586">
    <property type="entry name" value="RecB"/>
</dbReference>
<dbReference type="PANTHER" id="PTHR11070:SF23">
    <property type="entry name" value="RECBCD ENZYME SUBUNIT RECB"/>
    <property type="match status" value="1"/>
</dbReference>
<comment type="subunit">
    <text evidence="15">Heterotrimer of RecB, RecC and RecD. All subunits contribute to DNA-binding. Interacts with RecA.</text>
</comment>
<keyword evidence="5 15" id="KW-0378">Hydrolase</keyword>
<comment type="miscellaneous">
    <text evidence="15">In the RecBCD complex, RecB has a slow 3'-5' helicase, an exonuclease activity and loads RecA onto ssDNA, RecD has a fast 5'-3' helicase activity, while RecC stimulates the ATPase and processivity of the RecB helicase and contributes to recognition of the Chi site.</text>
</comment>
<dbReference type="InterPro" id="IPR014017">
    <property type="entry name" value="DNA_helicase_UvrD-like_C"/>
</dbReference>
<feature type="binding site" evidence="16">
    <location>
        <begin position="18"/>
        <end position="25"/>
    </location>
    <ligand>
        <name>ATP</name>
        <dbReference type="ChEBI" id="CHEBI:30616"/>
    </ligand>
</feature>
<dbReference type="HAMAP" id="MF_01485">
    <property type="entry name" value="RecB"/>
    <property type="match status" value="1"/>
</dbReference>
<dbReference type="CDD" id="cd17932">
    <property type="entry name" value="DEXQc_UvrD"/>
    <property type="match status" value="1"/>
</dbReference>
<feature type="region of interest" description="Disordered" evidence="17">
    <location>
        <begin position="798"/>
        <end position="823"/>
    </location>
</feature>
<accession>A0A2A5JGJ0</accession>
<comment type="domain">
    <text evidence="15">The N-terminal DNA-binding domain is a ssDNA-dependent ATPase and has ATP-dependent 3'-5' helicase function. This domain interacts with RecC.</text>
</comment>
<keyword evidence="11 15" id="KW-0234">DNA repair</keyword>
<dbReference type="PROSITE" id="PS51217">
    <property type="entry name" value="UVRD_HELICASE_CTER"/>
    <property type="match status" value="1"/>
</dbReference>
<dbReference type="Gene3D" id="1.10.486.10">
    <property type="entry name" value="PCRA, domain 4"/>
    <property type="match status" value="1"/>
</dbReference>
<dbReference type="EC" id="3.1.11.5" evidence="15"/>
<comment type="catalytic activity">
    <reaction evidence="15">
        <text>Exonucleolytic cleavage (in the presence of ATP) in either 5'- to 3'- or 3'- to 5'-direction to yield 5'-phosphooligonucleotides.</text>
        <dbReference type="EC" id="3.1.11.5"/>
    </reaction>
</comment>
<dbReference type="GO" id="GO:0005829">
    <property type="term" value="C:cytosol"/>
    <property type="evidence" value="ECO:0007669"/>
    <property type="project" value="TreeGrafter"/>
</dbReference>
<dbReference type="Proteomes" id="UP000230886">
    <property type="component" value="Unassembled WGS sequence"/>
</dbReference>
<dbReference type="RefSeq" id="WP_099697048.1">
    <property type="nucleotide sequence ID" value="NZ_NOVD01000002.1"/>
</dbReference>
<evidence type="ECO:0000313" key="20">
    <source>
        <dbReference type="EMBL" id="PCK28710.1"/>
    </source>
</evidence>
<feature type="binding site" evidence="15">
    <location>
        <position position="854"/>
    </location>
    <ligand>
        <name>Mg(2+)</name>
        <dbReference type="ChEBI" id="CHEBI:18420"/>
    </ligand>
</feature>
<keyword evidence="7 15" id="KW-0269">Exonuclease</keyword>